<feature type="compositionally biased region" description="Polar residues" evidence="1">
    <location>
        <begin position="67"/>
        <end position="79"/>
    </location>
</feature>
<evidence type="ECO:0000313" key="3">
    <source>
        <dbReference type="EMBL" id="CAH1400411.1"/>
    </source>
</evidence>
<dbReference type="GO" id="GO:0005929">
    <property type="term" value="C:cilium"/>
    <property type="evidence" value="ECO:0007669"/>
    <property type="project" value="TreeGrafter"/>
</dbReference>
<proteinExistence type="predicted"/>
<dbReference type="GO" id="GO:0060271">
    <property type="term" value="P:cilium assembly"/>
    <property type="evidence" value="ECO:0007669"/>
    <property type="project" value="TreeGrafter"/>
</dbReference>
<dbReference type="EMBL" id="OV725080">
    <property type="protein sequence ID" value="CAH1400411.1"/>
    <property type="molecule type" value="Genomic_DNA"/>
</dbReference>
<dbReference type="Pfam" id="PF15236">
    <property type="entry name" value="CCDC66"/>
    <property type="match status" value="1"/>
</dbReference>
<feature type="region of interest" description="Disordered" evidence="1">
    <location>
        <begin position="33"/>
        <end position="117"/>
    </location>
</feature>
<name>A0A9P0HE86_NEZVI</name>
<feature type="region of interest" description="Disordered" evidence="1">
    <location>
        <begin position="416"/>
        <end position="483"/>
    </location>
</feature>
<dbReference type="PANTHER" id="PTHR22736">
    <property type="entry name" value="COILED-COIL DOMAIN-CONTAINING PROTEIN 66"/>
    <property type="match status" value="1"/>
</dbReference>
<evidence type="ECO:0000313" key="4">
    <source>
        <dbReference type="Proteomes" id="UP001152798"/>
    </source>
</evidence>
<dbReference type="PANTHER" id="PTHR22736:SF2">
    <property type="entry name" value="COILED-COIL DOMAIN-CONTAINING PROTEIN 66"/>
    <property type="match status" value="1"/>
</dbReference>
<sequence>MYFLNSNQHVLVNCKTIIRSQYKSNLELPIHSEEDNLQRKRTPSLPPINSNYDSPQQQQPQEEECNGDTSGYASDSAGNEYNAEAWAKSGGWPLPQFPRRTPDSISSGSGREERARWGDRGVGVGHLWEPSPMLPPPPLPKVQPATPNWLNRGAQERAEVLVISHSEENMTSPPTSSRDTIRTCDTPFSSEDSQRSFTRGQNVPIDSAELAERERKRQKALEHQNAIKKQEKDERIAKAMAEALELAERAAREEKARARRKHLPELHIQEQPIVEQQIQVEHVQVQHDQEHLQEVQKLIIPEPPLQQQPQLPSPVVEQQQVQILERPKRETIHAGGEEQEAEQETEQEVELSVRVERLEIEAGDLRVVPPPGRLLTPSRYRAGRSVERATQTEASGRTKVMRRFLRLEERPKWGVNRPTTQYVKASDRDPFRRSRHPARTSPRDSSSRSPSPLENSKASFNSVSSLGKSNATYTVPGSRRSMKVTRGVCTPRVMQVIPTGGIIRKSSAGKRIISIRGNFGNNGSKRLHLPQDTENVLPKKIEVSEFLSVNQVLSQLIDLKHGLQMKQKEWEITRSPTPFSEVSFKT</sequence>
<feature type="region of interest" description="Disordered" evidence="1">
    <location>
        <begin position="214"/>
        <end position="233"/>
    </location>
</feature>
<feature type="region of interest" description="Disordered" evidence="1">
    <location>
        <begin position="165"/>
        <end position="208"/>
    </location>
</feature>
<dbReference type="Proteomes" id="UP001152798">
    <property type="component" value="Chromosome 4"/>
</dbReference>
<dbReference type="InterPro" id="IPR039183">
    <property type="entry name" value="CCD66"/>
</dbReference>
<gene>
    <name evidence="3" type="ORF">NEZAVI_LOCUS9655</name>
</gene>
<keyword evidence="4" id="KW-1185">Reference proteome</keyword>
<feature type="region of interest" description="Disordered" evidence="1">
    <location>
        <begin position="376"/>
        <end position="396"/>
    </location>
</feature>
<dbReference type="AlphaFoldDB" id="A0A9P0HE86"/>
<dbReference type="GO" id="GO:0005874">
    <property type="term" value="C:microtubule"/>
    <property type="evidence" value="ECO:0007669"/>
    <property type="project" value="TreeGrafter"/>
</dbReference>
<organism evidence="3 4">
    <name type="scientific">Nezara viridula</name>
    <name type="common">Southern green stink bug</name>
    <name type="synonym">Cimex viridulus</name>
    <dbReference type="NCBI Taxonomy" id="85310"/>
    <lineage>
        <taxon>Eukaryota</taxon>
        <taxon>Metazoa</taxon>
        <taxon>Ecdysozoa</taxon>
        <taxon>Arthropoda</taxon>
        <taxon>Hexapoda</taxon>
        <taxon>Insecta</taxon>
        <taxon>Pterygota</taxon>
        <taxon>Neoptera</taxon>
        <taxon>Paraneoptera</taxon>
        <taxon>Hemiptera</taxon>
        <taxon>Heteroptera</taxon>
        <taxon>Panheteroptera</taxon>
        <taxon>Pentatomomorpha</taxon>
        <taxon>Pentatomoidea</taxon>
        <taxon>Pentatomidae</taxon>
        <taxon>Pentatominae</taxon>
        <taxon>Nezara</taxon>
    </lineage>
</organism>
<reference evidence="3" key="1">
    <citation type="submission" date="2022-01" db="EMBL/GenBank/DDBJ databases">
        <authorList>
            <person name="King R."/>
        </authorList>
    </citation>
    <scope>NUCLEOTIDE SEQUENCE</scope>
</reference>
<dbReference type="GO" id="GO:0008017">
    <property type="term" value="F:microtubule binding"/>
    <property type="evidence" value="ECO:0007669"/>
    <property type="project" value="TreeGrafter"/>
</dbReference>
<accession>A0A9P0HE86</accession>
<protein>
    <recommendedName>
        <fullName evidence="2">CCDC66 domain-containing protein</fullName>
    </recommendedName>
</protein>
<dbReference type="OrthoDB" id="6624160at2759"/>
<dbReference type="InterPro" id="IPR040467">
    <property type="entry name" value="CCDC66_dom"/>
</dbReference>
<feature type="compositionally biased region" description="Polar residues" evidence="1">
    <location>
        <begin position="186"/>
        <end position="201"/>
    </location>
</feature>
<evidence type="ECO:0000256" key="1">
    <source>
        <dbReference type="SAM" id="MobiDB-lite"/>
    </source>
</evidence>
<feature type="compositionally biased region" description="Polar residues" evidence="1">
    <location>
        <begin position="169"/>
        <end position="178"/>
    </location>
</feature>
<feature type="compositionally biased region" description="Polar residues" evidence="1">
    <location>
        <begin position="453"/>
        <end position="475"/>
    </location>
</feature>
<feature type="domain" description="CCDC66" evidence="2">
    <location>
        <begin position="189"/>
        <end position="293"/>
    </location>
</feature>
<evidence type="ECO:0000259" key="2">
    <source>
        <dbReference type="Pfam" id="PF15236"/>
    </source>
</evidence>